<keyword evidence="1" id="KW-1185">Reference proteome</keyword>
<dbReference type="Proteomes" id="UP000887540">
    <property type="component" value="Unplaced"/>
</dbReference>
<organism evidence="1 2">
    <name type="scientific">Acrobeloides nanus</name>
    <dbReference type="NCBI Taxonomy" id="290746"/>
    <lineage>
        <taxon>Eukaryota</taxon>
        <taxon>Metazoa</taxon>
        <taxon>Ecdysozoa</taxon>
        <taxon>Nematoda</taxon>
        <taxon>Chromadorea</taxon>
        <taxon>Rhabditida</taxon>
        <taxon>Tylenchina</taxon>
        <taxon>Cephalobomorpha</taxon>
        <taxon>Cephaloboidea</taxon>
        <taxon>Cephalobidae</taxon>
        <taxon>Acrobeloides</taxon>
    </lineage>
</organism>
<proteinExistence type="predicted"/>
<dbReference type="AlphaFoldDB" id="A0A914CJG4"/>
<dbReference type="WBParaSite" id="ACRNAN_scaffold1100.g23236.t1">
    <property type="protein sequence ID" value="ACRNAN_scaffold1100.g23236.t1"/>
    <property type="gene ID" value="ACRNAN_scaffold1100.g23236"/>
</dbReference>
<sequence>MCIELNKKFTKFAFWADQSIRSRSYTDVPAGWPWNIFQGCAYAHFVISIVL</sequence>
<evidence type="ECO:0000313" key="1">
    <source>
        <dbReference type="Proteomes" id="UP000887540"/>
    </source>
</evidence>
<evidence type="ECO:0000313" key="2">
    <source>
        <dbReference type="WBParaSite" id="ACRNAN_scaffold1100.g23236.t1"/>
    </source>
</evidence>
<name>A0A914CJG4_9BILA</name>
<reference evidence="2" key="1">
    <citation type="submission" date="2022-11" db="UniProtKB">
        <authorList>
            <consortium name="WormBaseParasite"/>
        </authorList>
    </citation>
    <scope>IDENTIFICATION</scope>
</reference>
<accession>A0A914CJG4</accession>
<protein>
    <submittedName>
        <fullName evidence="2">Uncharacterized protein</fullName>
    </submittedName>
</protein>